<dbReference type="OrthoDB" id="3819888at2759"/>
<dbReference type="PANTHER" id="PTHR43618">
    <property type="entry name" value="7-ALPHA-HYDROXYSTEROID DEHYDROGENASE"/>
    <property type="match status" value="1"/>
</dbReference>
<dbReference type="InterPro" id="IPR020904">
    <property type="entry name" value="Sc_DH/Rdtase_CS"/>
</dbReference>
<evidence type="ECO:0000313" key="6">
    <source>
        <dbReference type="Proteomes" id="UP000250043"/>
    </source>
</evidence>
<dbReference type="InterPro" id="IPR036291">
    <property type="entry name" value="NAD(P)-bd_dom_sf"/>
</dbReference>
<dbReference type="Pfam" id="PF00106">
    <property type="entry name" value="adh_short"/>
    <property type="match status" value="1"/>
</dbReference>
<evidence type="ECO:0000256" key="2">
    <source>
        <dbReference type="ARBA" id="ARBA00022857"/>
    </source>
</evidence>
<proteinExistence type="inferred from homology"/>
<evidence type="ECO:0000256" key="4">
    <source>
        <dbReference type="RuleBase" id="RU000363"/>
    </source>
</evidence>
<dbReference type="FunFam" id="3.40.50.720:FF:000084">
    <property type="entry name" value="Short-chain dehydrogenase reductase"/>
    <property type="match status" value="1"/>
</dbReference>
<dbReference type="Proteomes" id="UP000250043">
    <property type="component" value="Unassembled WGS sequence"/>
</dbReference>
<keyword evidence="3" id="KW-0560">Oxidoreductase</keyword>
<dbReference type="Gene3D" id="3.40.50.720">
    <property type="entry name" value="NAD(P)-binding Rossmann-like Domain"/>
    <property type="match status" value="1"/>
</dbReference>
<dbReference type="InterPro" id="IPR052178">
    <property type="entry name" value="Sec_Metab_Biosynth_SDR"/>
</dbReference>
<reference evidence="5 6" key="1">
    <citation type="submission" date="2016-07" db="EMBL/GenBank/DDBJ databases">
        <title>Draft genome of the white-rot fungus Obba rivulosa 3A-2.</title>
        <authorList>
            <consortium name="DOE Joint Genome Institute"/>
            <person name="Miettinen O."/>
            <person name="Riley R."/>
            <person name="Acob R."/>
            <person name="Barry K."/>
            <person name="Cullen D."/>
            <person name="De Vries R."/>
            <person name="Hainaut M."/>
            <person name="Hatakka A."/>
            <person name="Henrissat B."/>
            <person name="Hilden K."/>
            <person name="Kuo R."/>
            <person name="Labutti K."/>
            <person name="Lipzen A."/>
            <person name="Makela M.R."/>
            <person name="Sandor L."/>
            <person name="Spatafora J.W."/>
            <person name="Grigoriev I.V."/>
            <person name="Hibbett D.S."/>
        </authorList>
    </citation>
    <scope>NUCLEOTIDE SEQUENCE [LARGE SCALE GENOMIC DNA]</scope>
    <source>
        <strain evidence="5 6">3A-2</strain>
    </source>
</reference>
<dbReference type="PRINTS" id="PR00081">
    <property type="entry name" value="GDHRDH"/>
</dbReference>
<dbReference type="PANTHER" id="PTHR43618:SF4">
    <property type="entry name" value="SHORT CHAIN DEHYDROGENASE_REDUCTASE FAMILY (AFU_ORTHOLOGUE AFUA_7G04540)"/>
    <property type="match status" value="1"/>
</dbReference>
<keyword evidence="2" id="KW-0521">NADP</keyword>
<sequence length="299" mass="31617">MASSMRLEKVFDLEGRVALVTGGGTGIGLMIARGLATNGAKVYITGRRKEVLEKAAASFAQESQRIGAIIPLVMDVTDRASISAGQEHVKAQEGRMHILVNNAGQTGPVSRFLEHPESPERKDPETLGRALFNNESFEAWSDLYSINTFSIFFVTTAFLGLLAKGSEELPGYNASVVNITSISGVNKLAQNHFCYNSSKAAASHLTKMMATEFALKGVPVRVNAVAPGVYASEMTYDTIGPDKVNVVGKGLIPVPANRSGTPEEVAGTVIYLASSAGGYTNGQEIIVDGGYTAVNPSTV</sequence>
<organism evidence="5 6">
    <name type="scientific">Obba rivulosa</name>
    <dbReference type="NCBI Taxonomy" id="1052685"/>
    <lineage>
        <taxon>Eukaryota</taxon>
        <taxon>Fungi</taxon>
        <taxon>Dikarya</taxon>
        <taxon>Basidiomycota</taxon>
        <taxon>Agaricomycotina</taxon>
        <taxon>Agaricomycetes</taxon>
        <taxon>Polyporales</taxon>
        <taxon>Gelatoporiaceae</taxon>
        <taxon>Obba</taxon>
    </lineage>
</organism>
<dbReference type="EMBL" id="KV722508">
    <property type="protein sequence ID" value="OCH86887.1"/>
    <property type="molecule type" value="Genomic_DNA"/>
</dbReference>
<accession>A0A8E2AUF2</accession>
<dbReference type="PRINTS" id="PR00080">
    <property type="entry name" value="SDRFAMILY"/>
</dbReference>
<dbReference type="PROSITE" id="PS00061">
    <property type="entry name" value="ADH_SHORT"/>
    <property type="match status" value="1"/>
</dbReference>
<evidence type="ECO:0000256" key="1">
    <source>
        <dbReference type="ARBA" id="ARBA00006484"/>
    </source>
</evidence>
<evidence type="ECO:0000313" key="5">
    <source>
        <dbReference type="EMBL" id="OCH86887.1"/>
    </source>
</evidence>
<comment type="similarity">
    <text evidence="1 4">Belongs to the short-chain dehydrogenases/reductases (SDR) family.</text>
</comment>
<dbReference type="CDD" id="cd05233">
    <property type="entry name" value="SDR_c"/>
    <property type="match status" value="1"/>
</dbReference>
<dbReference type="SUPFAM" id="SSF51735">
    <property type="entry name" value="NAD(P)-binding Rossmann-fold domains"/>
    <property type="match status" value="1"/>
</dbReference>
<dbReference type="AlphaFoldDB" id="A0A8E2AUF2"/>
<protein>
    <submittedName>
        <fullName evidence="5">Short-chain dehydrogenase</fullName>
    </submittedName>
</protein>
<gene>
    <name evidence="5" type="ORF">OBBRIDRAFT_796760</name>
</gene>
<keyword evidence="6" id="KW-1185">Reference proteome</keyword>
<name>A0A8E2AUF2_9APHY</name>
<evidence type="ECO:0000256" key="3">
    <source>
        <dbReference type="ARBA" id="ARBA00023002"/>
    </source>
</evidence>
<dbReference type="GO" id="GO:0016491">
    <property type="term" value="F:oxidoreductase activity"/>
    <property type="evidence" value="ECO:0007669"/>
    <property type="project" value="UniProtKB-KW"/>
</dbReference>
<dbReference type="InterPro" id="IPR002347">
    <property type="entry name" value="SDR_fam"/>
</dbReference>